<dbReference type="PANTHER" id="PTHR39624">
    <property type="entry name" value="PROTEIN INVOLVED IN RIMO-MEDIATED BETA-METHYLTHIOLATION OF RIBOSOMAL PROTEIN S12 YCAO"/>
    <property type="match status" value="1"/>
</dbReference>
<dbReference type="KEGG" id="arac:E0W69_007340"/>
<dbReference type="RefSeq" id="WP_131329370.1">
    <property type="nucleotide sequence ID" value="NZ_CP044016.1"/>
</dbReference>
<name>A0A5P2G5S6_9BACT</name>
<dbReference type="Pfam" id="PF02566">
    <property type="entry name" value="OsmC"/>
    <property type="match status" value="1"/>
</dbReference>
<organism evidence="1 2">
    <name type="scientific">Rhizosphaericola mali</name>
    <dbReference type="NCBI Taxonomy" id="2545455"/>
    <lineage>
        <taxon>Bacteria</taxon>
        <taxon>Pseudomonadati</taxon>
        <taxon>Bacteroidota</taxon>
        <taxon>Chitinophagia</taxon>
        <taxon>Chitinophagales</taxon>
        <taxon>Chitinophagaceae</taxon>
        <taxon>Rhizosphaericola</taxon>
    </lineage>
</organism>
<sequence>MTSKILYTGDLRTESTHIQSGTTIETDAPVDNHGKGERFSPTDMVANSLGTCMLTTMGIKAEDLQVDLKGTSAEITKIMAAEPRRIAEIKVLIHFPALDLDEKTKTILERTALHCPVAKSLSADLIQTVEFDWK</sequence>
<gene>
    <name evidence="1" type="ORF">E0W69_007340</name>
</gene>
<dbReference type="InterPro" id="IPR036102">
    <property type="entry name" value="OsmC/Ohrsf"/>
</dbReference>
<dbReference type="InterPro" id="IPR003718">
    <property type="entry name" value="OsmC/Ohr_fam"/>
</dbReference>
<dbReference type="SUPFAM" id="SSF82784">
    <property type="entry name" value="OsmC-like"/>
    <property type="match status" value="1"/>
</dbReference>
<dbReference type="PANTHER" id="PTHR39624:SF2">
    <property type="entry name" value="OSMC-LIKE PROTEIN"/>
    <property type="match status" value="1"/>
</dbReference>
<reference evidence="1 2" key="1">
    <citation type="submission" date="2019-09" db="EMBL/GenBank/DDBJ databases">
        <title>Complete genome sequence of Arachidicoccus sp. B3-10 isolated from apple orchard soil.</title>
        <authorList>
            <person name="Kim H.S."/>
            <person name="Han K.-I."/>
            <person name="Suh M.K."/>
            <person name="Lee K.C."/>
            <person name="Eom M.K."/>
            <person name="Kim J.-S."/>
            <person name="Kang S.W."/>
            <person name="Sin Y."/>
            <person name="Lee J.-S."/>
        </authorList>
    </citation>
    <scope>NUCLEOTIDE SEQUENCE [LARGE SCALE GENOMIC DNA]</scope>
    <source>
        <strain evidence="1 2">B3-10</strain>
    </source>
</reference>
<dbReference type="AlphaFoldDB" id="A0A5P2G5S6"/>
<evidence type="ECO:0000313" key="1">
    <source>
        <dbReference type="EMBL" id="QES88483.1"/>
    </source>
</evidence>
<accession>A0A5P2G5S6</accession>
<dbReference type="EMBL" id="CP044016">
    <property type="protein sequence ID" value="QES88483.1"/>
    <property type="molecule type" value="Genomic_DNA"/>
</dbReference>
<dbReference type="InterPro" id="IPR015946">
    <property type="entry name" value="KH_dom-like_a/b"/>
</dbReference>
<protein>
    <submittedName>
        <fullName evidence="1">OsmC family protein</fullName>
    </submittedName>
</protein>
<dbReference type="Proteomes" id="UP000292424">
    <property type="component" value="Chromosome"/>
</dbReference>
<dbReference type="OrthoDB" id="290036at2"/>
<keyword evidence="2" id="KW-1185">Reference proteome</keyword>
<dbReference type="Gene3D" id="3.30.300.20">
    <property type="match status" value="1"/>
</dbReference>
<proteinExistence type="predicted"/>
<evidence type="ECO:0000313" key="2">
    <source>
        <dbReference type="Proteomes" id="UP000292424"/>
    </source>
</evidence>